<sequence length="246" mass="29085">MGTAMTNRKQYPKELCQVKLKNRGDSAFRYQGNIVCLAWKDRKPIHFISSCHDPQHNQSVLRRNKDGSQIEISIPSLVKEYNMFMEETDKNDQMTRLHKTKQHYRWPRRLLVKFIMWAVYNSYVIFQFLYPEKAKNCTFRKYFEQYSLELVGEFRTQAVRRVRAVGDEVRLQNVGLHHLCIPEDGSKVTLCVVCSKKYSKFKKAHRNVAYKDCPVKAVKSAMFCQEHLCVKRGSTCWSDWHTKVEC</sequence>
<accession>A0AAE0ZVG6</accession>
<dbReference type="AlphaFoldDB" id="A0AAE0ZVG6"/>
<gene>
    <name evidence="3" type="ORF">RRG08_046774</name>
</gene>
<dbReference type="PANTHER" id="PTHR46599:SF3">
    <property type="entry name" value="PIGGYBAC TRANSPOSABLE ELEMENT-DERIVED PROTEIN 4"/>
    <property type="match status" value="1"/>
</dbReference>
<comment type="caution">
    <text evidence="3">The sequence shown here is derived from an EMBL/GenBank/DDBJ whole genome shotgun (WGS) entry which is preliminary data.</text>
</comment>
<dbReference type="InterPro" id="IPR029526">
    <property type="entry name" value="PGBD"/>
</dbReference>
<evidence type="ECO:0000259" key="2">
    <source>
        <dbReference type="Pfam" id="PF13843"/>
    </source>
</evidence>
<dbReference type="PANTHER" id="PTHR46599">
    <property type="entry name" value="PIGGYBAC TRANSPOSABLE ELEMENT-DERIVED PROTEIN 4"/>
    <property type="match status" value="1"/>
</dbReference>
<keyword evidence="1" id="KW-0812">Transmembrane</keyword>
<keyword evidence="4" id="KW-1185">Reference proteome</keyword>
<evidence type="ECO:0000313" key="4">
    <source>
        <dbReference type="Proteomes" id="UP001283361"/>
    </source>
</evidence>
<dbReference type="Proteomes" id="UP001283361">
    <property type="component" value="Unassembled WGS sequence"/>
</dbReference>
<feature type="transmembrane region" description="Helical" evidence="1">
    <location>
        <begin position="110"/>
        <end position="130"/>
    </location>
</feature>
<keyword evidence="1" id="KW-0472">Membrane</keyword>
<evidence type="ECO:0000313" key="3">
    <source>
        <dbReference type="EMBL" id="KAK3776107.1"/>
    </source>
</evidence>
<dbReference type="EMBL" id="JAWDGP010003248">
    <property type="protein sequence ID" value="KAK3776107.1"/>
    <property type="molecule type" value="Genomic_DNA"/>
</dbReference>
<proteinExistence type="predicted"/>
<reference evidence="3" key="1">
    <citation type="journal article" date="2023" name="G3 (Bethesda)">
        <title>A reference genome for the long-term kleptoplast-retaining sea slug Elysia crispata morphotype clarki.</title>
        <authorList>
            <person name="Eastman K.E."/>
            <person name="Pendleton A.L."/>
            <person name="Shaikh M.A."/>
            <person name="Suttiyut T."/>
            <person name="Ogas R."/>
            <person name="Tomko P."/>
            <person name="Gavelis G."/>
            <person name="Widhalm J.R."/>
            <person name="Wisecaver J.H."/>
        </authorList>
    </citation>
    <scope>NUCLEOTIDE SEQUENCE</scope>
    <source>
        <strain evidence="3">ECLA1</strain>
    </source>
</reference>
<organism evidence="3 4">
    <name type="scientific">Elysia crispata</name>
    <name type="common">lettuce slug</name>
    <dbReference type="NCBI Taxonomy" id="231223"/>
    <lineage>
        <taxon>Eukaryota</taxon>
        <taxon>Metazoa</taxon>
        <taxon>Spiralia</taxon>
        <taxon>Lophotrochozoa</taxon>
        <taxon>Mollusca</taxon>
        <taxon>Gastropoda</taxon>
        <taxon>Heterobranchia</taxon>
        <taxon>Euthyneura</taxon>
        <taxon>Panpulmonata</taxon>
        <taxon>Sacoglossa</taxon>
        <taxon>Placobranchoidea</taxon>
        <taxon>Plakobranchidae</taxon>
        <taxon>Elysia</taxon>
    </lineage>
</organism>
<protein>
    <recommendedName>
        <fullName evidence="2">PiggyBac transposable element-derived protein domain-containing protein</fullName>
    </recommendedName>
</protein>
<feature type="domain" description="PiggyBac transposable element-derived protein" evidence="2">
    <location>
        <begin position="1"/>
        <end position="123"/>
    </location>
</feature>
<dbReference type="Pfam" id="PF13843">
    <property type="entry name" value="DDE_Tnp_1_7"/>
    <property type="match status" value="1"/>
</dbReference>
<keyword evidence="1" id="KW-1133">Transmembrane helix</keyword>
<name>A0AAE0ZVG6_9GAST</name>
<evidence type="ECO:0000256" key="1">
    <source>
        <dbReference type="SAM" id="Phobius"/>
    </source>
</evidence>